<dbReference type="PANTHER" id="PTHR24421:SF59">
    <property type="entry name" value="OXYGEN SENSOR HISTIDINE KINASE NREB"/>
    <property type="match status" value="1"/>
</dbReference>
<accession>A0ABU9Z092</accession>
<evidence type="ECO:0000259" key="4">
    <source>
        <dbReference type="PROSITE" id="PS50109"/>
    </source>
</evidence>
<evidence type="ECO:0000256" key="2">
    <source>
        <dbReference type="ARBA" id="ARBA00022777"/>
    </source>
</evidence>
<dbReference type="InterPro" id="IPR050482">
    <property type="entry name" value="Sensor_HK_TwoCompSys"/>
</dbReference>
<protein>
    <submittedName>
        <fullName evidence="6">PAS domain-containing sensor histidine kinase</fullName>
    </submittedName>
</protein>
<dbReference type="Gene3D" id="1.20.5.1930">
    <property type="match status" value="1"/>
</dbReference>
<sequence>MDSAMDAIVTVDETQRIVIFNAAAEVVFGYSRDEVIGEPLNLLIPERFRAAHGQHVRRFGETGISARRMGALHVLAGLRRNGEEFPLEASISHIAENGHKFYTVILRDVTERVRADEALRHSREELRELAALAQSVREQEKSRIARELHDELGQSLTALKMDVIALRHEVPAQNTAMAERIARIESMLNSTVAATRRISADLRPLMLDDLGLAAAVEWVIQEFTDRSDAVCDVQIVGSLDFGDPHATAVFRVLQESLTNIAKHAQASKVSVLIESGGEQIHLRVQDDGSGFSLQSPRKRNSHGLLGVRERGYLLGGESRITSAPGEGTTVELWLPSPQTCAADGKPA</sequence>
<dbReference type="PROSITE" id="PS50109">
    <property type="entry name" value="HIS_KIN"/>
    <property type="match status" value="1"/>
</dbReference>
<dbReference type="SMART" id="SM00091">
    <property type="entry name" value="PAS"/>
    <property type="match status" value="1"/>
</dbReference>
<feature type="domain" description="PAS" evidence="5">
    <location>
        <begin position="1"/>
        <end position="46"/>
    </location>
</feature>
<dbReference type="InterPro" id="IPR005467">
    <property type="entry name" value="His_kinase_dom"/>
</dbReference>
<dbReference type="Gene3D" id="3.30.565.10">
    <property type="entry name" value="Histidine kinase-like ATPase, C-terminal domain"/>
    <property type="match status" value="1"/>
</dbReference>
<keyword evidence="2 6" id="KW-0418">Kinase</keyword>
<evidence type="ECO:0000259" key="5">
    <source>
        <dbReference type="PROSITE" id="PS50112"/>
    </source>
</evidence>
<dbReference type="InterPro" id="IPR036890">
    <property type="entry name" value="HATPase_C_sf"/>
</dbReference>
<dbReference type="Pfam" id="PF07730">
    <property type="entry name" value="HisKA_3"/>
    <property type="match status" value="1"/>
</dbReference>
<dbReference type="PROSITE" id="PS50112">
    <property type="entry name" value="PAS"/>
    <property type="match status" value="1"/>
</dbReference>
<dbReference type="CDD" id="cd16917">
    <property type="entry name" value="HATPase_UhpB-NarQ-NarX-like"/>
    <property type="match status" value="1"/>
</dbReference>
<dbReference type="PANTHER" id="PTHR24421">
    <property type="entry name" value="NITRATE/NITRITE SENSOR PROTEIN NARX-RELATED"/>
    <property type="match status" value="1"/>
</dbReference>
<feature type="domain" description="Histidine kinase" evidence="4">
    <location>
        <begin position="147"/>
        <end position="338"/>
    </location>
</feature>
<dbReference type="RefSeq" id="WP_345920158.1">
    <property type="nucleotide sequence ID" value="NZ_JBDIVE010000006.1"/>
</dbReference>
<keyword evidence="3" id="KW-0902">Two-component regulatory system</keyword>
<dbReference type="GO" id="GO:0016301">
    <property type="term" value="F:kinase activity"/>
    <property type="evidence" value="ECO:0007669"/>
    <property type="project" value="UniProtKB-KW"/>
</dbReference>
<keyword evidence="1" id="KW-0808">Transferase</keyword>
<dbReference type="NCBIfam" id="TIGR00229">
    <property type="entry name" value="sensory_box"/>
    <property type="match status" value="1"/>
</dbReference>
<dbReference type="InterPro" id="IPR003594">
    <property type="entry name" value="HATPase_dom"/>
</dbReference>
<dbReference type="EMBL" id="JBDIVE010000006">
    <property type="protein sequence ID" value="MEN3069376.1"/>
    <property type="molecule type" value="Genomic_DNA"/>
</dbReference>
<dbReference type="InterPro" id="IPR035965">
    <property type="entry name" value="PAS-like_dom_sf"/>
</dbReference>
<dbReference type="Pfam" id="PF02518">
    <property type="entry name" value="HATPase_c"/>
    <property type="match status" value="1"/>
</dbReference>
<dbReference type="CDD" id="cd00130">
    <property type="entry name" value="PAS"/>
    <property type="match status" value="1"/>
</dbReference>
<dbReference type="SMART" id="SM00387">
    <property type="entry name" value="HATPase_c"/>
    <property type="match status" value="1"/>
</dbReference>
<dbReference type="InterPro" id="IPR000014">
    <property type="entry name" value="PAS"/>
</dbReference>
<evidence type="ECO:0000313" key="6">
    <source>
        <dbReference type="EMBL" id="MEN3069376.1"/>
    </source>
</evidence>
<dbReference type="InterPro" id="IPR011712">
    <property type="entry name" value="Sig_transdc_His_kin_sub3_dim/P"/>
</dbReference>
<dbReference type="Gene3D" id="3.30.450.20">
    <property type="entry name" value="PAS domain"/>
    <property type="match status" value="1"/>
</dbReference>
<name>A0ABU9Z092_9RHOO</name>
<evidence type="ECO:0000256" key="1">
    <source>
        <dbReference type="ARBA" id="ARBA00022679"/>
    </source>
</evidence>
<keyword evidence="7" id="KW-1185">Reference proteome</keyword>
<dbReference type="SUPFAM" id="SSF55785">
    <property type="entry name" value="PYP-like sensor domain (PAS domain)"/>
    <property type="match status" value="1"/>
</dbReference>
<dbReference type="Proteomes" id="UP001410394">
    <property type="component" value="Unassembled WGS sequence"/>
</dbReference>
<evidence type="ECO:0000313" key="7">
    <source>
        <dbReference type="Proteomes" id="UP001410394"/>
    </source>
</evidence>
<comment type="caution">
    <text evidence="6">The sequence shown here is derived from an EMBL/GenBank/DDBJ whole genome shotgun (WGS) entry which is preliminary data.</text>
</comment>
<evidence type="ECO:0000256" key="3">
    <source>
        <dbReference type="ARBA" id="ARBA00023012"/>
    </source>
</evidence>
<proteinExistence type="predicted"/>
<organism evidence="6 7">
    <name type="scientific">Uliginosibacterium sediminicola</name>
    <dbReference type="NCBI Taxonomy" id="2024550"/>
    <lineage>
        <taxon>Bacteria</taxon>
        <taxon>Pseudomonadati</taxon>
        <taxon>Pseudomonadota</taxon>
        <taxon>Betaproteobacteria</taxon>
        <taxon>Rhodocyclales</taxon>
        <taxon>Zoogloeaceae</taxon>
        <taxon>Uliginosibacterium</taxon>
    </lineage>
</organism>
<dbReference type="SUPFAM" id="SSF55874">
    <property type="entry name" value="ATPase domain of HSP90 chaperone/DNA topoisomerase II/histidine kinase"/>
    <property type="match status" value="1"/>
</dbReference>
<dbReference type="Pfam" id="PF13426">
    <property type="entry name" value="PAS_9"/>
    <property type="match status" value="1"/>
</dbReference>
<reference evidence="6 7" key="1">
    <citation type="journal article" date="2018" name="Int. J. Syst. Evol. Microbiol.">
        <title>Uliginosibacterium sediminicola sp. nov., isolated from freshwater sediment.</title>
        <authorList>
            <person name="Hwang W.M."/>
            <person name="Kim S.M."/>
            <person name="Kang K."/>
            <person name="Ahn T.Y."/>
        </authorList>
    </citation>
    <scope>NUCLEOTIDE SEQUENCE [LARGE SCALE GENOMIC DNA]</scope>
    <source>
        <strain evidence="6 7">M1-21</strain>
    </source>
</reference>
<gene>
    <name evidence="6" type="ORF">ABDB84_12865</name>
</gene>